<dbReference type="Proteomes" id="UP000799755">
    <property type="component" value="Unassembled WGS sequence"/>
</dbReference>
<proteinExistence type="predicted"/>
<comment type="caution">
    <text evidence="1">The sequence shown here is derived from an EMBL/GenBank/DDBJ whole genome shotgun (WGS) entry which is preliminary data.</text>
</comment>
<name>A0ACB6QP71_9PLEO</name>
<keyword evidence="2" id="KW-1185">Reference proteome</keyword>
<gene>
    <name evidence="1" type="ORF">BDR25DRAFT_56517</name>
</gene>
<sequence>MATSSPSSKHLITLCKNGECKQLLSELQQPATSQVALSDEYVVIDPDVGRLQKQFNLQRMLEAAARAGHADTVELLVRFGQQHGVAVSNLVTPLIICDALSHENSLQVLLKFHAVEPDVFSLRLPLGGSILGAACGGGPNSERIPRKKYLGLVRHLMGIGYNPNANLLTHPDTPGYLLYVACWQACREIVECLLEHGAVITGSEATRVAANRGRIDILEVLLQYGANLNECFTQEGINGPPGTALHAAVASRQVATVEWLLQHGADASLRNIEGKTAGDLLPTDSDEALKDILRIYGCHVSID</sequence>
<evidence type="ECO:0000313" key="2">
    <source>
        <dbReference type="Proteomes" id="UP000799755"/>
    </source>
</evidence>
<reference evidence="1" key="1">
    <citation type="journal article" date="2020" name="Stud. Mycol.">
        <title>101 Dothideomycetes genomes: a test case for predicting lifestyles and emergence of pathogens.</title>
        <authorList>
            <person name="Haridas S."/>
            <person name="Albert R."/>
            <person name="Binder M."/>
            <person name="Bloem J."/>
            <person name="Labutti K."/>
            <person name="Salamov A."/>
            <person name="Andreopoulos B."/>
            <person name="Baker S."/>
            <person name="Barry K."/>
            <person name="Bills G."/>
            <person name="Bluhm B."/>
            <person name="Cannon C."/>
            <person name="Castanera R."/>
            <person name="Culley D."/>
            <person name="Daum C."/>
            <person name="Ezra D."/>
            <person name="Gonzalez J."/>
            <person name="Henrissat B."/>
            <person name="Kuo A."/>
            <person name="Liang C."/>
            <person name="Lipzen A."/>
            <person name="Lutzoni F."/>
            <person name="Magnuson J."/>
            <person name="Mondo S."/>
            <person name="Nolan M."/>
            <person name="Ohm R."/>
            <person name="Pangilinan J."/>
            <person name="Park H.-J."/>
            <person name="Ramirez L."/>
            <person name="Alfaro M."/>
            <person name="Sun H."/>
            <person name="Tritt A."/>
            <person name="Yoshinaga Y."/>
            <person name="Zwiers L.-H."/>
            <person name="Turgeon B."/>
            <person name="Goodwin S."/>
            <person name="Spatafora J."/>
            <person name="Crous P."/>
            <person name="Grigoriev I."/>
        </authorList>
    </citation>
    <scope>NUCLEOTIDE SEQUENCE</scope>
    <source>
        <strain evidence="1">ATCC 200398</strain>
    </source>
</reference>
<evidence type="ECO:0000313" key="1">
    <source>
        <dbReference type="EMBL" id="KAF2468325.1"/>
    </source>
</evidence>
<organism evidence="1 2">
    <name type="scientific">Lindgomyces ingoldianus</name>
    <dbReference type="NCBI Taxonomy" id="673940"/>
    <lineage>
        <taxon>Eukaryota</taxon>
        <taxon>Fungi</taxon>
        <taxon>Dikarya</taxon>
        <taxon>Ascomycota</taxon>
        <taxon>Pezizomycotina</taxon>
        <taxon>Dothideomycetes</taxon>
        <taxon>Pleosporomycetidae</taxon>
        <taxon>Pleosporales</taxon>
        <taxon>Lindgomycetaceae</taxon>
        <taxon>Lindgomyces</taxon>
    </lineage>
</organism>
<dbReference type="EMBL" id="MU003516">
    <property type="protein sequence ID" value="KAF2468325.1"/>
    <property type="molecule type" value="Genomic_DNA"/>
</dbReference>
<accession>A0ACB6QP71</accession>
<protein>
    <submittedName>
        <fullName evidence="1">Ankyrin</fullName>
    </submittedName>
</protein>